<protein>
    <submittedName>
        <fullName evidence="3">Class A basic helix-loop-helix protein 9-like</fullName>
    </submittedName>
</protein>
<sequence>MSSHAILTESEFSEEEQERTLLGLEEEEENSDSEDSEAISKKSSPESEGGTPGSCQDEKRPSRPVRSKSRPAVWPPMFIATLRRAINRISSLTVFLLSHPSPSTLPGGQTPCTHTECLRAQPSAGIGEAMLDLGKDRERDRGLQTPVETYCLQCKPQHHQLSLLDHGAHKSPITLLPELQLYTDTSGGGHPSPSCLPSPSYAHFSTTETQLYTPSHPHKDLSSPPYFNSCEWRWGSGYPFGMRATCHPYHTDSFSDSYPAVPFKWQPGYLQGSAGYQQFLTMY</sequence>
<evidence type="ECO:0000256" key="1">
    <source>
        <dbReference type="SAM" id="MobiDB-lite"/>
    </source>
</evidence>
<feature type="compositionally biased region" description="Acidic residues" evidence="1">
    <location>
        <begin position="24"/>
        <end position="37"/>
    </location>
</feature>
<organism evidence="2 3">
    <name type="scientific">Salvelinus namaycush</name>
    <name type="common">Lake trout</name>
    <name type="synonym">Salmo namaycush</name>
    <dbReference type="NCBI Taxonomy" id="8040"/>
    <lineage>
        <taxon>Eukaryota</taxon>
        <taxon>Metazoa</taxon>
        <taxon>Chordata</taxon>
        <taxon>Craniata</taxon>
        <taxon>Vertebrata</taxon>
        <taxon>Euteleostomi</taxon>
        <taxon>Actinopterygii</taxon>
        <taxon>Neopterygii</taxon>
        <taxon>Teleostei</taxon>
        <taxon>Protacanthopterygii</taxon>
        <taxon>Salmoniformes</taxon>
        <taxon>Salmonidae</taxon>
        <taxon>Salmoninae</taxon>
        <taxon>Salvelinus</taxon>
    </lineage>
</organism>
<evidence type="ECO:0000313" key="2">
    <source>
        <dbReference type="Proteomes" id="UP000808372"/>
    </source>
</evidence>
<dbReference type="KEGG" id="snh:120018491"/>
<dbReference type="Proteomes" id="UP000808372">
    <property type="component" value="Chromosome 23"/>
</dbReference>
<accession>A0A8U0TJ81</accession>
<dbReference type="GeneID" id="120018491"/>
<reference evidence="3" key="1">
    <citation type="submission" date="2025-08" db="UniProtKB">
        <authorList>
            <consortium name="RefSeq"/>
        </authorList>
    </citation>
    <scope>IDENTIFICATION</scope>
    <source>
        <tissue evidence="3">White muscle</tissue>
    </source>
</reference>
<evidence type="ECO:0000313" key="3">
    <source>
        <dbReference type="RefSeq" id="XP_038817651.1"/>
    </source>
</evidence>
<name>A0A8U0TJ81_SALNM</name>
<dbReference type="RefSeq" id="XP_038817651.1">
    <property type="nucleotide sequence ID" value="XM_038961723.1"/>
</dbReference>
<gene>
    <name evidence="3" type="primary">LOC120018491</name>
</gene>
<feature type="region of interest" description="Disordered" evidence="1">
    <location>
        <begin position="1"/>
        <end position="70"/>
    </location>
</feature>
<proteinExistence type="predicted"/>
<keyword evidence="2" id="KW-1185">Reference proteome</keyword>
<dbReference type="AlphaFoldDB" id="A0A8U0TJ81"/>